<evidence type="ECO:0000256" key="1">
    <source>
        <dbReference type="ARBA" id="ARBA00022723"/>
    </source>
</evidence>
<dbReference type="InterPro" id="IPR022755">
    <property type="entry name" value="Znf_C2H2_jaz"/>
</dbReference>
<dbReference type="OrthoDB" id="2191416at2759"/>
<dbReference type="PROSITE" id="PS50157">
    <property type="entry name" value="ZINC_FINGER_C2H2_2"/>
    <property type="match status" value="2"/>
</dbReference>
<dbReference type="SMART" id="SM00355">
    <property type="entry name" value="ZnF_C2H2"/>
    <property type="match status" value="2"/>
</dbReference>
<accession>I6ZS12</accession>
<proteinExistence type="predicted"/>
<gene>
    <name evidence="7" type="ordered locus">EROM_010360</name>
</gene>
<dbReference type="CDD" id="cd06257">
    <property type="entry name" value="DnaJ"/>
    <property type="match status" value="1"/>
</dbReference>
<dbReference type="EMBL" id="CP003518">
    <property type="protein sequence ID" value="AFN82381.1"/>
    <property type="molecule type" value="Genomic_DNA"/>
</dbReference>
<dbReference type="InterPro" id="IPR013087">
    <property type="entry name" value="Znf_C2H2_type"/>
</dbReference>
<organism evidence="7 8">
    <name type="scientific">Encephalitozoon romaleae (strain SJ-2008)</name>
    <name type="common">Microsporidian parasite</name>
    <dbReference type="NCBI Taxonomy" id="1178016"/>
    <lineage>
        <taxon>Eukaryota</taxon>
        <taxon>Fungi</taxon>
        <taxon>Fungi incertae sedis</taxon>
        <taxon>Microsporidia</taxon>
        <taxon>Unikaryonidae</taxon>
        <taxon>Encephalitozoon</taxon>
    </lineage>
</organism>
<evidence type="ECO:0000256" key="2">
    <source>
        <dbReference type="ARBA" id="ARBA00022771"/>
    </source>
</evidence>
<dbReference type="SUPFAM" id="SSF46565">
    <property type="entry name" value="Chaperone J-domain"/>
    <property type="match status" value="1"/>
</dbReference>
<dbReference type="GeneID" id="20520663"/>
<evidence type="ECO:0000313" key="8">
    <source>
        <dbReference type="Proteomes" id="UP000010094"/>
    </source>
</evidence>
<name>I6ZS12_ENCRO</name>
<dbReference type="PROSITE" id="PS00028">
    <property type="entry name" value="ZINC_FINGER_C2H2_1"/>
    <property type="match status" value="2"/>
</dbReference>
<keyword evidence="1" id="KW-0479">Metal-binding</keyword>
<dbReference type="RefSeq" id="XP_009263878.1">
    <property type="nucleotide sequence ID" value="XM_009265603.1"/>
</dbReference>
<dbReference type="Pfam" id="PF12874">
    <property type="entry name" value="zf-met"/>
    <property type="match status" value="1"/>
</dbReference>
<evidence type="ECO:0000256" key="3">
    <source>
        <dbReference type="ARBA" id="ARBA00022833"/>
    </source>
</evidence>
<evidence type="ECO:0000259" key="6">
    <source>
        <dbReference type="PROSITE" id="PS50157"/>
    </source>
</evidence>
<sequence>MGNRQSKIEKSPHEVLGLSPVSTKKEVKDCYRTLILKVHPDAQKVHSSKAPKEAMEIMEAYTSIMRSPPGFEFYTEELFRKDLRKYADDFFERISDYCRIPGAPKFSDPDFERFYQVFTNFRTQKVFDSEEEKSEFCRSVRKVARIVKSLDKRISIDSFSIEAHPAPPKVREKKTKLYPYNCDHCSKGFHSHNQIIDHFRSKKHFERIRLVSEDPKKYIEKQLQEITCQDLSEITQEPCTEKELEIVEDHKAEEQSVPKKTGHIREPAPFRTCAECKAVFNSRAELLTHLKMGHKEF</sequence>
<dbReference type="HOGENOM" id="CLU_936989_0_0_1"/>
<keyword evidence="3" id="KW-0862">Zinc</keyword>
<dbReference type="VEuPathDB" id="MicrosporidiaDB:EROM_010360"/>
<dbReference type="KEGG" id="ero:EROM_010360"/>
<dbReference type="GO" id="GO:0008270">
    <property type="term" value="F:zinc ion binding"/>
    <property type="evidence" value="ECO:0007669"/>
    <property type="project" value="UniProtKB-KW"/>
</dbReference>
<dbReference type="Gene3D" id="3.30.160.60">
    <property type="entry name" value="Classic Zinc Finger"/>
    <property type="match status" value="1"/>
</dbReference>
<dbReference type="AlphaFoldDB" id="I6ZS12"/>
<evidence type="ECO:0000313" key="7">
    <source>
        <dbReference type="EMBL" id="AFN82381.1"/>
    </source>
</evidence>
<dbReference type="Proteomes" id="UP000010094">
    <property type="component" value="Chromosome I"/>
</dbReference>
<protein>
    <submittedName>
        <fullName evidence="7">DnaJ-like protein</fullName>
    </submittedName>
</protein>
<feature type="domain" description="C2H2-type" evidence="6">
    <location>
        <begin position="271"/>
        <end position="297"/>
    </location>
</feature>
<dbReference type="SUPFAM" id="SSF57667">
    <property type="entry name" value="beta-beta-alpha zinc fingers"/>
    <property type="match status" value="1"/>
</dbReference>
<dbReference type="InterPro" id="IPR036236">
    <property type="entry name" value="Znf_C2H2_sf"/>
</dbReference>
<keyword evidence="8" id="KW-1185">Reference proteome</keyword>
<dbReference type="Pfam" id="PF12171">
    <property type="entry name" value="zf-C2H2_jaz"/>
    <property type="match status" value="1"/>
</dbReference>
<evidence type="ECO:0000259" key="5">
    <source>
        <dbReference type="PROSITE" id="PS50076"/>
    </source>
</evidence>
<keyword evidence="2 4" id="KW-0863">Zinc-finger</keyword>
<feature type="domain" description="J" evidence="5">
    <location>
        <begin position="11"/>
        <end position="87"/>
    </location>
</feature>
<dbReference type="InterPro" id="IPR036869">
    <property type="entry name" value="J_dom_sf"/>
</dbReference>
<dbReference type="SMART" id="SM00271">
    <property type="entry name" value="DnaJ"/>
    <property type="match status" value="1"/>
</dbReference>
<dbReference type="Pfam" id="PF00226">
    <property type="entry name" value="DnaJ"/>
    <property type="match status" value="1"/>
</dbReference>
<dbReference type="PRINTS" id="PR00625">
    <property type="entry name" value="JDOMAIN"/>
</dbReference>
<feature type="domain" description="C2H2-type" evidence="6">
    <location>
        <begin position="180"/>
        <end position="204"/>
    </location>
</feature>
<reference evidence="7 8" key="1">
    <citation type="journal article" date="2012" name="Proc. Natl. Acad. Sci. U.S.A.">
        <title>Gain and loss of multiple functionally related, horizontally transferred genes in the reduced genomes of two microsporidian parasites.</title>
        <authorList>
            <person name="Pombert J.-F."/>
            <person name="Selman M."/>
            <person name="Burki F."/>
            <person name="Bardell F.T."/>
            <person name="Farinelli L."/>
            <person name="Solter L.F."/>
            <person name="Whitman D.W."/>
            <person name="Weiss L.M."/>
            <person name="Corradi N."/>
            <person name="Keeling P.J."/>
        </authorList>
    </citation>
    <scope>NUCLEOTIDE SEQUENCE [LARGE SCALE GENOMIC DNA]</scope>
    <source>
        <strain evidence="7 8">SJ-2008</strain>
    </source>
</reference>
<evidence type="ECO:0000256" key="4">
    <source>
        <dbReference type="PROSITE-ProRule" id="PRU00042"/>
    </source>
</evidence>
<dbReference type="InterPro" id="IPR001623">
    <property type="entry name" value="DnaJ_domain"/>
</dbReference>
<dbReference type="PROSITE" id="PS50076">
    <property type="entry name" value="DNAJ_2"/>
    <property type="match status" value="1"/>
</dbReference>
<dbReference type="Gene3D" id="1.10.287.110">
    <property type="entry name" value="DnaJ domain"/>
    <property type="match status" value="1"/>
</dbReference>